<reference evidence="1" key="1">
    <citation type="submission" date="2021-06" db="EMBL/GenBank/DDBJ databases">
        <authorList>
            <person name="Kallberg Y."/>
            <person name="Tangrot J."/>
            <person name="Rosling A."/>
        </authorList>
    </citation>
    <scope>NUCLEOTIDE SEQUENCE</scope>
    <source>
        <strain evidence="1">FL130A</strain>
    </source>
</reference>
<evidence type="ECO:0000313" key="2">
    <source>
        <dbReference type="Proteomes" id="UP000789508"/>
    </source>
</evidence>
<name>A0A9N9FB57_9GLOM</name>
<gene>
    <name evidence="1" type="ORF">ALEPTO_LOCUS4539</name>
</gene>
<organism evidence="1 2">
    <name type="scientific">Ambispora leptoticha</name>
    <dbReference type="NCBI Taxonomy" id="144679"/>
    <lineage>
        <taxon>Eukaryota</taxon>
        <taxon>Fungi</taxon>
        <taxon>Fungi incertae sedis</taxon>
        <taxon>Mucoromycota</taxon>
        <taxon>Glomeromycotina</taxon>
        <taxon>Glomeromycetes</taxon>
        <taxon>Archaeosporales</taxon>
        <taxon>Ambisporaceae</taxon>
        <taxon>Ambispora</taxon>
    </lineage>
</organism>
<evidence type="ECO:0000313" key="1">
    <source>
        <dbReference type="EMBL" id="CAG8522479.1"/>
    </source>
</evidence>
<keyword evidence="2" id="KW-1185">Reference proteome</keyword>
<sequence length="56" mass="6611">MLFFFINFIIREFYFKLSTDSPEFTCSEDMLDTDSSRFISDKSILDADSFKFVSES</sequence>
<comment type="caution">
    <text evidence="1">The sequence shown here is derived from an EMBL/GenBank/DDBJ whole genome shotgun (WGS) entry which is preliminary data.</text>
</comment>
<accession>A0A9N9FB57</accession>
<dbReference type="AlphaFoldDB" id="A0A9N9FB57"/>
<protein>
    <submittedName>
        <fullName evidence="1">2174_t:CDS:1</fullName>
    </submittedName>
</protein>
<dbReference type="EMBL" id="CAJVPS010001057">
    <property type="protein sequence ID" value="CAG8522479.1"/>
    <property type="molecule type" value="Genomic_DNA"/>
</dbReference>
<proteinExistence type="predicted"/>
<dbReference type="Proteomes" id="UP000789508">
    <property type="component" value="Unassembled WGS sequence"/>
</dbReference>